<evidence type="ECO:0000313" key="2">
    <source>
        <dbReference type="Proteomes" id="UP001501706"/>
    </source>
</evidence>
<proteinExistence type="predicted"/>
<dbReference type="EMBL" id="BAAAEN010000006">
    <property type="protein sequence ID" value="GAA0503829.1"/>
    <property type="molecule type" value="Genomic_DNA"/>
</dbReference>
<gene>
    <name evidence="1" type="ORF">GCM10009097_20850</name>
</gene>
<keyword evidence="2" id="KW-1185">Reference proteome</keyword>
<protein>
    <submittedName>
        <fullName evidence="1">Uncharacterized protein</fullName>
    </submittedName>
</protein>
<reference evidence="1 2" key="1">
    <citation type="journal article" date="2019" name="Int. J. Syst. Evol. Microbiol.">
        <title>The Global Catalogue of Microorganisms (GCM) 10K type strain sequencing project: providing services to taxonomists for standard genome sequencing and annotation.</title>
        <authorList>
            <consortium name="The Broad Institute Genomics Platform"/>
            <consortium name="The Broad Institute Genome Sequencing Center for Infectious Disease"/>
            <person name="Wu L."/>
            <person name="Ma J."/>
        </authorList>
    </citation>
    <scope>NUCLEOTIDE SEQUENCE [LARGE SCALE GENOMIC DNA]</scope>
    <source>
        <strain evidence="1 2">JCM 14330</strain>
    </source>
</reference>
<organism evidence="1 2">
    <name type="scientific">Pigmentiphaga daeguensis</name>
    <dbReference type="NCBI Taxonomy" id="414049"/>
    <lineage>
        <taxon>Bacteria</taxon>
        <taxon>Pseudomonadati</taxon>
        <taxon>Pseudomonadota</taxon>
        <taxon>Betaproteobacteria</taxon>
        <taxon>Burkholderiales</taxon>
        <taxon>Alcaligenaceae</taxon>
        <taxon>Pigmentiphaga</taxon>
    </lineage>
</organism>
<name>A0ABN1BR74_9BURK</name>
<dbReference type="Proteomes" id="UP001501706">
    <property type="component" value="Unassembled WGS sequence"/>
</dbReference>
<sequence length="63" mass="6858">MQEFGRALDRPGLHDGPEHFYLAQIHVDSPINLWLILTAINSIYSALAAMGHCGSIGCFGETT</sequence>
<evidence type="ECO:0000313" key="1">
    <source>
        <dbReference type="EMBL" id="GAA0503829.1"/>
    </source>
</evidence>
<comment type="caution">
    <text evidence="1">The sequence shown here is derived from an EMBL/GenBank/DDBJ whole genome shotgun (WGS) entry which is preliminary data.</text>
</comment>
<accession>A0ABN1BR74</accession>